<dbReference type="InterPro" id="IPR000644">
    <property type="entry name" value="CBS_dom"/>
</dbReference>
<dbReference type="InterPro" id="IPR001926">
    <property type="entry name" value="TrpB-like_PALP"/>
</dbReference>
<dbReference type="EC" id="4.2.1.22" evidence="5"/>
<proteinExistence type="predicted"/>
<evidence type="ECO:0000256" key="1">
    <source>
        <dbReference type="ARBA" id="ARBA00001933"/>
    </source>
</evidence>
<comment type="cofactor">
    <cofactor evidence="1">
        <name>pyridoxal 5'-phosphate</name>
        <dbReference type="ChEBI" id="CHEBI:597326"/>
    </cofactor>
</comment>
<sequence length="464" mass="49349">MTQGAIPLPPPARSALDLIGRTPMVELLGFDTGPCRLFVKLESANPGGSIKDRIARSMIEAAEADGSLKPGGTIVEATAGNTGLGLAQVGVLKGYKILLVVPDKMSREKIQHLRAMGVDVRITRSDVGKGHPEYYQDMAERLAAGIPGAIFINQFANPANPLAHETTTGPEILEQMEGDIDAMVVGVGSGGTLTGLGRFFAKASPKTKMVLADPEGSVLAPLVNTGKMIEPGSWVVEGIGEDFVPVNCDLSLVSTAYTIPDTESIAAARELLSRAGVLGGSSSGTLLAGALRYCREQTEPKRVVTLVCDTGAKYLSKVYNDSWLAEQGLTDRRLHGDLRDLIGRSADEGAAVTVGPSDNLLTAYNRMRQADVSQLPVLDGGRLIGLIDESDLLEAIEDSKPDRRFLQPVSAAMTAKLDTLQASDPLDALLPVFERDQVAIVLEGHEFVGLITRIDLINYLRRAA</sequence>
<evidence type="ECO:0000313" key="6">
    <source>
        <dbReference type="Proteomes" id="UP001549110"/>
    </source>
</evidence>
<gene>
    <name evidence="5" type="ORF">ABID41_001402</name>
</gene>
<dbReference type="InterPro" id="IPR046353">
    <property type="entry name" value="CBS_C"/>
</dbReference>
<dbReference type="InterPro" id="IPR001216">
    <property type="entry name" value="P-phosphate_BS"/>
</dbReference>
<dbReference type="Pfam" id="PF00291">
    <property type="entry name" value="PALP"/>
    <property type="match status" value="1"/>
</dbReference>
<dbReference type="RefSeq" id="WP_331930377.1">
    <property type="nucleotide sequence ID" value="NZ_JBEPLU010000001.1"/>
</dbReference>
<protein>
    <submittedName>
        <fullName evidence="5">Cystathionine beta-synthase</fullName>
        <ecNumber evidence="5">4.2.1.22</ecNumber>
    </submittedName>
</protein>
<dbReference type="SMART" id="SM00116">
    <property type="entry name" value="CBS"/>
    <property type="match status" value="2"/>
</dbReference>
<dbReference type="PROSITE" id="PS00901">
    <property type="entry name" value="CYS_SYNTHASE"/>
    <property type="match status" value="1"/>
</dbReference>
<evidence type="ECO:0000256" key="2">
    <source>
        <dbReference type="ARBA" id="ARBA00022898"/>
    </source>
</evidence>
<dbReference type="CDD" id="cd04608">
    <property type="entry name" value="CBS_pair_CBS"/>
    <property type="match status" value="1"/>
</dbReference>
<keyword evidence="6" id="KW-1185">Reference proteome</keyword>
<comment type="caution">
    <text evidence="5">The sequence shown here is derived from an EMBL/GenBank/DDBJ whole genome shotgun (WGS) entry which is preliminary data.</text>
</comment>
<dbReference type="CDD" id="cd01561">
    <property type="entry name" value="CBS_like"/>
    <property type="match status" value="1"/>
</dbReference>
<dbReference type="InterPro" id="IPR046342">
    <property type="entry name" value="CBS_dom_sf"/>
</dbReference>
<evidence type="ECO:0000259" key="4">
    <source>
        <dbReference type="PROSITE" id="PS51371"/>
    </source>
</evidence>
<keyword evidence="3" id="KW-0129">CBS domain</keyword>
<reference evidence="5 6" key="1">
    <citation type="submission" date="2024-06" db="EMBL/GenBank/DDBJ databases">
        <title>Genomic Encyclopedia of Type Strains, Phase IV (KMG-IV): sequencing the most valuable type-strain genomes for metagenomic binning, comparative biology and taxonomic classification.</title>
        <authorList>
            <person name="Goeker M."/>
        </authorList>
    </citation>
    <scope>NUCLEOTIDE SEQUENCE [LARGE SCALE GENOMIC DNA]</scope>
    <source>
        <strain evidence="5 6">DSM 17809</strain>
    </source>
</reference>
<keyword evidence="2" id="KW-0663">Pyridoxal phosphate</keyword>
<dbReference type="Gene3D" id="3.40.50.1100">
    <property type="match status" value="2"/>
</dbReference>
<dbReference type="SUPFAM" id="SSF54631">
    <property type="entry name" value="CBS-domain pair"/>
    <property type="match status" value="1"/>
</dbReference>
<evidence type="ECO:0000256" key="3">
    <source>
        <dbReference type="PROSITE-ProRule" id="PRU00703"/>
    </source>
</evidence>
<dbReference type="GO" id="GO:0004122">
    <property type="term" value="F:cystathionine beta-synthase activity"/>
    <property type="evidence" value="ECO:0007669"/>
    <property type="project" value="UniProtKB-EC"/>
</dbReference>
<feature type="domain" description="CBS" evidence="4">
    <location>
        <begin position="346"/>
        <end position="403"/>
    </location>
</feature>
<name>A0ABV2EHQ4_9CAUL</name>
<dbReference type="PANTHER" id="PTHR10314">
    <property type="entry name" value="CYSTATHIONINE BETA-SYNTHASE"/>
    <property type="match status" value="1"/>
</dbReference>
<dbReference type="InterPro" id="IPR050214">
    <property type="entry name" value="Cys_Synth/Cystath_Beta-Synth"/>
</dbReference>
<organism evidence="5 6">
    <name type="scientific">Phenylobacterium koreense</name>
    <dbReference type="NCBI Taxonomy" id="266125"/>
    <lineage>
        <taxon>Bacteria</taxon>
        <taxon>Pseudomonadati</taxon>
        <taxon>Pseudomonadota</taxon>
        <taxon>Alphaproteobacteria</taxon>
        <taxon>Caulobacterales</taxon>
        <taxon>Caulobacteraceae</taxon>
        <taxon>Phenylobacterium</taxon>
    </lineage>
</organism>
<dbReference type="Gene3D" id="3.10.580.10">
    <property type="entry name" value="CBS-domain"/>
    <property type="match status" value="1"/>
</dbReference>
<evidence type="ECO:0000313" key="5">
    <source>
        <dbReference type="EMBL" id="MET3526307.1"/>
    </source>
</evidence>
<keyword evidence="5" id="KW-0456">Lyase</keyword>
<dbReference type="SUPFAM" id="SSF53686">
    <property type="entry name" value="Tryptophan synthase beta subunit-like PLP-dependent enzymes"/>
    <property type="match status" value="1"/>
</dbReference>
<dbReference type="Pfam" id="PF00571">
    <property type="entry name" value="CBS"/>
    <property type="match status" value="2"/>
</dbReference>
<dbReference type="PROSITE" id="PS51371">
    <property type="entry name" value="CBS"/>
    <property type="match status" value="1"/>
</dbReference>
<dbReference type="InterPro" id="IPR036052">
    <property type="entry name" value="TrpB-like_PALP_sf"/>
</dbReference>
<accession>A0ABV2EHQ4</accession>
<dbReference type="Proteomes" id="UP001549110">
    <property type="component" value="Unassembled WGS sequence"/>
</dbReference>
<dbReference type="EMBL" id="JBEPLU010000001">
    <property type="protein sequence ID" value="MET3526307.1"/>
    <property type="molecule type" value="Genomic_DNA"/>
</dbReference>